<evidence type="ECO:0000256" key="5">
    <source>
        <dbReference type="ARBA" id="ARBA00022723"/>
    </source>
</evidence>
<feature type="domain" description="PARP catalytic" evidence="14">
    <location>
        <begin position="492"/>
        <end position="686"/>
    </location>
</feature>
<reference evidence="15" key="2">
    <citation type="submission" date="2025-09" db="UniProtKB">
        <authorList>
            <consortium name="Ensembl"/>
        </authorList>
    </citation>
    <scope>IDENTIFICATION</scope>
</reference>
<gene>
    <name evidence="15" type="primary">parp12a</name>
</gene>
<dbReference type="Pfam" id="PF23466">
    <property type="entry name" value="WWE_4"/>
    <property type="match status" value="1"/>
</dbReference>
<dbReference type="PANTHER" id="PTHR45740:SF6">
    <property type="entry name" value="PROTEIN MONO-ADP-RIBOSYLTRANSFERASE PARP12"/>
    <property type="match status" value="1"/>
</dbReference>
<dbReference type="GO" id="GO:1990404">
    <property type="term" value="F:NAD+-protein mono-ADP-ribosyltransferase activity"/>
    <property type="evidence" value="ECO:0007669"/>
    <property type="project" value="TreeGrafter"/>
</dbReference>
<dbReference type="Ensembl" id="ENSCLMT00005027859.1">
    <property type="protein sequence ID" value="ENSCLMP00005026692.1"/>
    <property type="gene ID" value="ENSCLMG00005013032.1"/>
</dbReference>
<dbReference type="InterPro" id="IPR012317">
    <property type="entry name" value="Poly(ADP-ribose)pol_cat_dom"/>
</dbReference>
<organism evidence="15 16">
    <name type="scientific">Cyclopterus lumpus</name>
    <name type="common">Lumpsucker</name>
    <dbReference type="NCBI Taxonomy" id="8103"/>
    <lineage>
        <taxon>Eukaryota</taxon>
        <taxon>Metazoa</taxon>
        <taxon>Chordata</taxon>
        <taxon>Craniata</taxon>
        <taxon>Vertebrata</taxon>
        <taxon>Euteleostomi</taxon>
        <taxon>Actinopterygii</taxon>
        <taxon>Neopterygii</taxon>
        <taxon>Teleostei</taxon>
        <taxon>Neoteleostei</taxon>
        <taxon>Acanthomorphata</taxon>
        <taxon>Eupercaria</taxon>
        <taxon>Perciformes</taxon>
        <taxon>Cottioidei</taxon>
        <taxon>Cottales</taxon>
        <taxon>Cyclopteridae</taxon>
        <taxon>Cyclopterus</taxon>
    </lineage>
</organism>
<evidence type="ECO:0000256" key="6">
    <source>
        <dbReference type="ARBA" id="ARBA00022737"/>
    </source>
</evidence>
<keyword evidence="7 11" id="KW-0863">Zinc-finger</keyword>
<feature type="zinc finger region" description="C3H1-type" evidence="11">
    <location>
        <begin position="178"/>
        <end position="200"/>
    </location>
</feature>
<keyword evidence="9" id="KW-0539">Nucleus</keyword>
<sequence length="686" mass="78127">MTSVISNFVTKTLCDHRGCLDFKRLDEKIAQNFTVAETVLRAVLFDDGKVAIQGGRQEAVRGQILSQDSLLVAKTSLRVCQRKPGECEQCDGLHLCRYYVCGDCTFGLKCKNPHRLSHAHNAGILKRHGLHDLTEKQLFQLLLQNDPYLLPEICQHYNKGNGLHGSCKFTTSCTKLHVCHHYLHGDCKFGPSCKRSHSVNVQETNVLRGVSQENIKNLLEIYKNKSIILGQQERPAVPVLPEVRPPTQQLCQKSPTSSMSDADRNEICLFFIRRHCSFKDKCARVHWHLPFRWQVLDSDGVTWKDLPNMEDIEKAYCEPGNDTSSTDPPSSTMAIFRLLSFQSSESRPCVDFMAMTYGQSRVRRLSTASSVSKPPHFILTTQWLWYWKDDSGIWLEFGQSDGGIPTSVTSQTLENVYLADRDKEIPFGAGKQQYILHFQGAAGAHQMFQENVKYKTKREVRRRPCFVSSHDVEVKLNSASTHSSSSSTAESFPSYWDTTAQPDFGCKLVPLSKSAKEYNRIDTLFKLTMPQSKINNIQRIQNPSLWKVFQWQKEQMKERNGATSGNEHYLFHGTEETLIEAICEQNFDWRMCGVHGTAYGKGSYFARDASYSDRYARAKRSLNKIMFVALVLVGEYTKGRSSYVRPPLKGDGKTLYDSCVDCESNPSIYVVFEKQQIYPEYIIDYS</sequence>
<feature type="domain" description="C3H1-type" evidence="12">
    <location>
        <begin position="262"/>
        <end position="289"/>
    </location>
</feature>
<dbReference type="OrthoDB" id="6133115at2759"/>
<dbReference type="PROSITE" id="PS51059">
    <property type="entry name" value="PARP_CATALYTIC"/>
    <property type="match status" value="1"/>
</dbReference>
<dbReference type="GO" id="GO:0005737">
    <property type="term" value="C:cytoplasm"/>
    <property type="evidence" value="ECO:0007669"/>
    <property type="project" value="UniProtKB-SubCell"/>
</dbReference>
<evidence type="ECO:0000256" key="4">
    <source>
        <dbReference type="ARBA" id="ARBA00022553"/>
    </source>
</evidence>
<evidence type="ECO:0000256" key="8">
    <source>
        <dbReference type="ARBA" id="ARBA00022833"/>
    </source>
</evidence>
<dbReference type="RefSeq" id="XP_034391511.1">
    <property type="nucleotide sequence ID" value="XM_034535620.1"/>
</dbReference>
<evidence type="ECO:0000256" key="10">
    <source>
        <dbReference type="ARBA" id="ARBA00024347"/>
    </source>
</evidence>
<dbReference type="Gene3D" id="3.90.228.10">
    <property type="match status" value="1"/>
</dbReference>
<dbReference type="InterPro" id="IPR057602">
    <property type="entry name" value="Zfn-CCCH_PARP12"/>
</dbReference>
<dbReference type="AlphaFoldDB" id="A0A8C2ZFR1"/>
<evidence type="ECO:0000256" key="2">
    <source>
        <dbReference type="ARBA" id="ARBA00004496"/>
    </source>
</evidence>
<dbReference type="InterPro" id="IPR004170">
    <property type="entry name" value="WWE_dom"/>
</dbReference>
<evidence type="ECO:0000313" key="16">
    <source>
        <dbReference type="Proteomes" id="UP000694565"/>
    </source>
</evidence>
<name>A0A8C2ZFR1_CYCLU</name>
<dbReference type="GO" id="GO:0003950">
    <property type="term" value="F:NAD+ poly-ADP-ribosyltransferase activity"/>
    <property type="evidence" value="ECO:0007669"/>
    <property type="project" value="InterPro"/>
</dbReference>
<evidence type="ECO:0000256" key="11">
    <source>
        <dbReference type="PROSITE-ProRule" id="PRU00723"/>
    </source>
</evidence>
<dbReference type="GO" id="GO:0008270">
    <property type="term" value="F:zinc ion binding"/>
    <property type="evidence" value="ECO:0007669"/>
    <property type="project" value="UniProtKB-KW"/>
</dbReference>
<dbReference type="Pfam" id="PF02825">
    <property type="entry name" value="WWE"/>
    <property type="match status" value="1"/>
</dbReference>
<dbReference type="SMART" id="SM00356">
    <property type="entry name" value="ZnF_C3H1"/>
    <property type="match status" value="3"/>
</dbReference>
<keyword evidence="6" id="KW-0677">Repeat</keyword>
<dbReference type="InterPro" id="IPR056226">
    <property type="entry name" value="WH_PARP12"/>
</dbReference>
<feature type="domain" description="C3H1-type" evidence="12">
    <location>
        <begin position="95"/>
        <end position="117"/>
    </location>
</feature>
<dbReference type="InterPro" id="IPR036388">
    <property type="entry name" value="WH-like_DNA-bd_sf"/>
</dbReference>
<keyword evidence="5 11" id="KW-0479">Metal-binding</keyword>
<dbReference type="Gene3D" id="1.10.10.10">
    <property type="entry name" value="Winged helix-like DNA-binding domain superfamily/Winged helix DNA-binding domain"/>
    <property type="match status" value="1"/>
</dbReference>
<dbReference type="PROSITE" id="PS50918">
    <property type="entry name" value="WWE"/>
    <property type="match status" value="1"/>
</dbReference>
<evidence type="ECO:0000259" key="13">
    <source>
        <dbReference type="PROSITE" id="PS50918"/>
    </source>
</evidence>
<feature type="zinc finger region" description="C3H1-type" evidence="11">
    <location>
        <begin position="95"/>
        <end position="117"/>
    </location>
</feature>
<feature type="domain" description="C3H1-type" evidence="12">
    <location>
        <begin position="178"/>
        <end position="200"/>
    </location>
</feature>
<comment type="subcellular location">
    <subcellularLocation>
        <location evidence="2">Cytoplasm</location>
    </subcellularLocation>
    <subcellularLocation>
        <location evidence="1">Nucleus</location>
    </subcellularLocation>
</comment>
<keyword evidence="8 11" id="KW-0862">Zinc</keyword>
<accession>A0A8C2ZFR1</accession>
<reference evidence="15" key="1">
    <citation type="submission" date="2025-08" db="UniProtKB">
        <authorList>
            <consortium name="Ensembl"/>
        </authorList>
    </citation>
    <scope>IDENTIFICATION</scope>
</reference>
<evidence type="ECO:0000259" key="14">
    <source>
        <dbReference type="PROSITE" id="PS51059"/>
    </source>
</evidence>
<keyword evidence="4" id="KW-0597">Phosphoprotein</keyword>
<dbReference type="GeneID" id="117732590"/>
<dbReference type="GeneTree" id="ENSGT00940000154649"/>
<dbReference type="Pfam" id="PF25261">
    <property type="entry name" value="zf-CCCH_PARP12"/>
    <property type="match status" value="1"/>
</dbReference>
<evidence type="ECO:0000256" key="3">
    <source>
        <dbReference type="ARBA" id="ARBA00022490"/>
    </source>
</evidence>
<evidence type="ECO:0000256" key="9">
    <source>
        <dbReference type="ARBA" id="ARBA00023242"/>
    </source>
</evidence>
<dbReference type="KEGG" id="clum:117732590"/>
<dbReference type="Gene3D" id="3.30.1370.210">
    <property type="match status" value="1"/>
</dbReference>
<dbReference type="InterPro" id="IPR051712">
    <property type="entry name" value="ARTD-AVP"/>
</dbReference>
<proteinExistence type="inferred from homology"/>
<dbReference type="SUPFAM" id="SSF56399">
    <property type="entry name" value="ADP-ribosylation"/>
    <property type="match status" value="1"/>
</dbReference>
<evidence type="ECO:0000313" key="15">
    <source>
        <dbReference type="Ensembl" id="ENSCLMP00005026692.1"/>
    </source>
</evidence>
<keyword evidence="3" id="KW-0963">Cytoplasm</keyword>
<dbReference type="PROSITE" id="PS50103">
    <property type="entry name" value="ZF_C3H1"/>
    <property type="match status" value="3"/>
</dbReference>
<evidence type="ECO:0000256" key="1">
    <source>
        <dbReference type="ARBA" id="ARBA00004123"/>
    </source>
</evidence>
<dbReference type="Gene3D" id="3.30.720.50">
    <property type="match status" value="1"/>
</dbReference>
<comment type="similarity">
    <text evidence="10">Belongs to the ARTD/PARP family.</text>
</comment>
<dbReference type="PANTHER" id="PTHR45740">
    <property type="entry name" value="POLY [ADP-RIBOSE] POLYMERASE"/>
    <property type="match status" value="1"/>
</dbReference>
<dbReference type="InterPro" id="IPR037197">
    <property type="entry name" value="WWE_dom_sf"/>
</dbReference>
<dbReference type="Pfam" id="PF00644">
    <property type="entry name" value="PARP"/>
    <property type="match status" value="1"/>
</dbReference>
<dbReference type="CTD" id="567195"/>
<dbReference type="CDD" id="cd01439">
    <property type="entry name" value="TCCD_inducible_PARP_like"/>
    <property type="match status" value="1"/>
</dbReference>
<keyword evidence="16" id="KW-1185">Reference proteome</keyword>
<evidence type="ECO:0000259" key="12">
    <source>
        <dbReference type="PROSITE" id="PS50103"/>
    </source>
</evidence>
<dbReference type="GO" id="GO:0005634">
    <property type="term" value="C:nucleus"/>
    <property type="evidence" value="ECO:0007669"/>
    <property type="project" value="UniProtKB-SubCell"/>
</dbReference>
<feature type="domain" description="WWE" evidence="13">
    <location>
        <begin position="370"/>
        <end position="462"/>
    </location>
</feature>
<protein>
    <submittedName>
        <fullName evidence="15">Poly (ADP-ribose) polymerase family, member 12a</fullName>
    </submittedName>
</protein>
<dbReference type="Proteomes" id="UP000694565">
    <property type="component" value="Unplaced"/>
</dbReference>
<dbReference type="InterPro" id="IPR000571">
    <property type="entry name" value="Znf_CCCH"/>
</dbReference>
<dbReference type="SUPFAM" id="SSF117839">
    <property type="entry name" value="WWE domain"/>
    <property type="match status" value="1"/>
</dbReference>
<feature type="zinc finger region" description="C3H1-type" evidence="11">
    <location>
        <begin position="262"/>
        <end position="289"/>
    </location>
</feature>
<evidence type="ECO:0000256" key="7">
    <source>
        <dbReference type="ARBA" id="ARBA00022771"/>
    </source>
</evidence>
<dbReference type="Pfam" id="PF24356">
    <property type="entry name" value="WHD_PARP12"/>
    <property type="match status" value="1"/>
</dbReference>